<dbReference type="Proteomes" id="UP000219922">
    <property type="component" value="Unassembled WGS sequence"/>
</dbReference>
<evidence type="ECO:0000256" key="1">
    <source>
        <dbReference type="SAM" id="Phobius"/>
    </source>
</evidence>
<gene>
    <name evidence="2" type="ORF">CON36_21720</name>
</gene>
<proteinExistence type="predicted"/>
<name>A0A9X6XX87_BACCE</name>
<protein>
    <submittedName>
        <fullName evidence="2">Uncharacterized protein</fullName>
    </submittedName>
</protein>
<feature type="transmembrane region" description="Helical" evidence="1">
    <location>
        <begin position="133"/>
        <end position="157"/>
    </location>
</feature>
<keyword evidence="1" id="KW-0472">Membrane</keyword>
<sequence length="176" mass="19772">MEIKKRIMNSKLVQNRMKKELDDSVRENNWEKVINILSKNDKLAEKYLSVLVESEMLPLIASDYIDFVGKIIEVSGNSSDHVFQLLKESSAGLQKYLDNNAKELTAEERMYIGNQILEINRMAIKLDADNKSFLLKLVGAIGTPLALIAAAVLVGVANKNELELTSNEMLDEDTND</sequence>
<comment type="caution">
    <text evidence="2">The sequence shown here is derived from an EMBL/GenBank/DDBJ whole genome shotgun (WGS) entry which is preliminary data.</text>
</comment>
<organism evidence="2 3">
    <name type="scientific">Bacillus cereus</name>
    <dbReference type="NCBI Taxonomy" id="1396"/>
    <lineage>
        <taxon>Bacteria</taxon>
        <taxon>Bacillati</taxon>
        <taxon>Bacillota</taxon>
        <taxon>Bacilli</taxon>
        <taxon>Bacillales</taxon>
        <taxon>Bacillaceae</taxon>
        <taxon>Bacillus</taxon>
        <taxon>Bacillus cereus group</taxon>
    </lineage>
</organism>
<dbReference type="EMBL" id="NVMX01000033">
    <property type="protein sequence ID" value="PDZ96663.1"/>
    <property type="molecule type" value="Genomic_DNA"/>
</dbReference>
<evidence type="ECO:0000313" key="2">
    <source>
        <dbReference type="EMBL" id="PDZ96663.1"/>
    </source>
</evidence>
<evidence type="ECO:0000313" key="3">
    <source>
        <dbReference type="Proteomes" id="UP000219922"/>
    </source>
</evidence>
<keyword evidence="1" id="KW-0812">Transmembrane</keyword>
<reference evidence="2 3" key="1">
    <citation type="submission" date="2017-09" db="EMBL/GenBank/DDBJ databases">
        <title>Large-scale bioinformatics analysis of Bacillus genomes uncovers conserved roles of natural products in bacterial physiology.</title>
        <authorList>
            <consortium name="Agbiome Team Llc"/>
            <person name="Bleich R.M."/>
            <person name="Grubbs K.J."/>
            <person name="Santa Maria K.C."/>
            <person name="Allen S.E."/>
            <person name="Farag S."/>
            <person name="Shank E.A."/>
            <person name="Bowers A."/>
        </authorList>
    </citation>
    <scope>NUCLEOTIDE SEQUENCE [LARGE SCALE GENOMIC DNA]</scope>
    <source>
        <strain evidence="2 3">AFS092789</strain>
    </source>
</reference>
<accession>A0A9X6XX87</accession>
<keyword evidence="1" id="KW-1133">Transmembrane helix</keyword>
<dbReference type="AlphaFoldDB" id="A0A9X6XX87"/>